<dbReference type="InterPro" id="IPR041916">
    <property type="entry name" value="Anti_sigma_zinc_sf"/>
</dbReference>
<evidence type="ECO:0000256" key="9">
    <source>
        <dbReference type="ARBA" id="ARBA00029829"/>
    </source>
</evidence>
<organism evidence="15 16">
    <name type="scientific">Pseudarthrobacter polychromogenes</name>
    <dbReference type="NCBI Taxonomy" id="1676"/>
    <lineage>
        <taxon>Bacteria</taxon>
        <taxon>Bacillati</taxon>
        <taxon>Actinomycetota</taxon>
        <taxon>Actinomycetes</taxon>
        <taxon>Micrococcales</taxon>
        <taxon>Micrococcaceae</taxon>
        <taxon>Pseudarthrobacter</taxon>
    </lineage>
</organism>
<feature type="domain" description="Anti-sigma-K factor RskA N-terminal" evidence="14">
    <location>
        <begin position="29"/>
        <end position="74"/>
    </location>
</feature>
<proteinExistence type="predicted"/>
<evidence type="ECO:0000256" key="4">
    <source>
        <dbReference type="ARBA" id="ARBA00022692"/>
    </source>
</evidence>
<evidence type="ECO:0000256" key="2">
    <source>
        <dbReference type="ARBA" id="ARBA00004236"/>
    </source>
</evidence>
<evidence type="ECO:0000256" key="5">
    <source>
        <dbReference type="ARBA" id="ARBA00022989"/>
    </source>
</evidence>
<dbReference type="InterPro" id="IPR051474">
    <property type="entry name" value="Anti-sigma-K/W_factor"/>
</dbReference>
<evidence type="ECO:0000256" key="1">
    <source>
        <dbReference type="ARBA" id="ARBA00004167"/>
    </source>
</evidence>
<keyword evidence="5 12" id="KW-1133">Transmembrane helix</keyword>
<keyword evidence="16" id="KW-1185">Reference proteome</keyword>
<evidence type="ECO:0000256" key="7">
    <source>
        <dbReference type="ARBA" id="ARBA00023136"/>
    </source>
</evidence>
<evidence type="ECO:0000256" key="6">
    <source>
        <dbReference type="ARBA" id="ARBA00023015"/>
    </source>
</evidence>
<comment type="subcellular location">
    <subcellularLocation>
        <location evidence="2">Cell membrane</location>
    </subcellularLocation>
    <subcellularLocation>
        <location evidence="1">Membrane</location>
        <topology evidence="1">Single-pass membrane protein</topology>
    </subcellularLocation>
</comment>
<evidence type="ECO:0000259" key="14">
    <source>
        <dbReference type="Pfam" id="PF22618"/>
    </source>
</evidence>
<dbReference type="RefSeq" id="WP_188811739.1">
    <property type="nucleotide sequence ID" value="NZ_BAAAWV010000001.1"/>
</dbReference>
<reference evidence="16" key="1">
    <citation type="journal article" date="2019" name="Int. J. Syst. Evol. Microbiol.">
        <title>The Global Catalogue of Microorganisms (GCM) 10K type strain sequencing project: providing services to taxonomists for standard genome sequencing and annotation.</title>
        <authorList>
            <consortium name="The Broad Institute Genomics Platform"/>
            <consortium name="The Broad Institute Genome Sequencing Center for Infectious Disease"/>
            <person name="Wu L."/>
            <person name="Ma J."/>
        </authorList>
    </citation>
    <scope>NUCLEOTIDE SEQUENCE [LARGE SCALE GENOMIC DNA]</scope>
    <source>
        <strain evidence="16">CGMCC 1.1927</strain>
    </source>
</reference>
<feature type="transmembrane region" description="Helical" evidence="12">
    <location>
        <begin position="161"/>
        <end position="183"/>
    </location>
</feature>
<evidence type="ECO:0000313" key="15">
    <source>
        <dbReference type="EMBL" id="GGH01535.1"/>
    </source>
</evidence>
<dbReference type="PANTHER" id="PTHR37461:SF1">
    <property type="entry name" value="ANTI-SIGMA-K FACTOR RSKA"/>
    <property type="match status" value="1"/>
</dbReference>
<keyword evidence="3" id="KW-1003">Cell membrane</keyword>
<feature type="region of interest" description="Disordered" evidence="11">
    <location>
        <begin position="281"/>
        <end position="301"/>
    </location>
</feature>
<evidence type="ECO:0000256" key="11">
    <source>
        <dbReference type="SAM" id="MobiDB-lite"/>
    </source>
</evidence>
<dbReference type="Gene3D" id="1.10.10.1320">
    <property type="entry name" value="Anti-sigma factor, zinc-finger domain"/>
    <property type="match status" value="1"/>
</dbReference>
<dbReference type="InterPro" id="IPR053877">
    <property type="entry name" value="RskA_N"/>
</dbReference>
<dbReference type="Pfam" id="PF10099">
    <property type="entry name" value="RskA_C"/>
    <property type="match status" value="1"/>
</dbReference>
<evidence type="ECO:0000259" key="13">
    <source>
        <dbReference type="Pfam" id="PF10099"/>
    </source>
</evidence>
<sequence>MTETNSGRNGRSGSFGDTVAMDLASGRAVDLAELYALDAVTEEERRAIEQYMSAAPEAERTEFFDRVRQARETLVRTFRVEEQPPADLFDRIVAQLPVQGSGPDSNTSAPPASGQIAGGQFAPRQPASGQPAGAQPAGGDELAQARQRREERRRPGGARRWLAGVAAAAAIALGGVGVGSYLADQNDPLNQVVRAGDLREASVDVAGGGTATLLISSSEDAAVVKMNGVPAPPAGKVYQMWLIPKDGSAPVSQGLMDEEALSKPAVVEGISSAAALGITVEPAGGSQSPTLPTVAAAPLGA</sequence>
<feature type="compositionally biased region" description="Low complexity" evidence="11">
    <location>
        <begin position="122"/>
        <end position="139"/>
    </location>
</feature>
<dbReference type="EMBL" id="BMKU01000008">
    <property type="protein sequence ID" value="GGH01535.1"/>
    <property type="molecule type" value="Genomic_DNA"/>
</dbReference>
<protein>
    <recommendedName>
        <fullName evidence="10">Regulator of SigK</fullName>
    </recommendedName>
    <alternativeName>
        <fullName evidence="9">Sigma-K anti-sigma factor RskA</fullName>
    </alternativeName>
</protein>
<dbReference type="Proteomes" id="UP000596938">
    <property type="component" value="Unassembled WGS sequence"/>
</dbReference>
<evidence type="ECO:0000256" key="3">
    <source>
        <dbReference type="ARBA" id="ARBA00022475"/>
    </source>
</evidence>
<evidence type="ECO:0000256" key="12">
    <source>
        <dbReference type="SAM" id="Phobius"/>
    </source>
</evidence>
<evidence type="ECO:0000313" key="16">
    <source>
        <dbReference type="Proteomes" id="UP000596938"/>
    </source>
</evidence>
<keyword evidence="4 12" id="KW-0812">Transmembrane</keyword>
<evidence type="ECO:0000256" key="10">
    <source>
        <dbReference type="ARBA" id="ARBA00030803"/>
    </source>
</evidence>
<feature type="domain" description="Anti-sigma K factor RskA C-terminal" evidence="13">
    <location>
        <begin position="165"/>
        <end position="293"/>
    </location>
</feature>
<comment type="caution">
    <text evidence="15">The sequence shown here is derived from an EMBL/GenBank/DDBJ whole genome shotgun (WGS) entry which is preliminary data.</text>
</comment>
<dbReference type="PANTHER" id="PTHR37461">
    <property type="entry name" value="ANTI-SIGMA-K FACTOR RSKA"/>
    <property type="match status" value="1"/>
</dbReference>
<feature type="region of interest" description="Disordered" evidence="11">
    <location>
        <begin position="97"/>
        <end position="157"/>
    </location>
</feature>
<keyword evidence="7 12" id="KW-0472">Membrane</keyword>
<dbReference type="Pfam" id="PF22618">
    <property type="entry name" value="RskA_N"/>
    <property type="match status" value="1"/>
</dbReference>
<keyword evidence="6" id="KW-0805">Transcription regulation</keyword>
<dbReference type="InterPro" id="IPR018764">
    <property type="entry name" value="RskA_C"/>
</dbReference>
<evidence type="ECO:0000256" key="8">
    <source>
        <dbReference type="ARBA" id="ARBA00023163"/>
    </source>
</evidence>
<gene>
    <name evidence="15" type="ORF">GCM10011577_26660</name>
</gene>
<keyword evidence="8" id="KW-0804">Transcription</keyword>
<accession>A0ABQ1XS19</accession>
<name>A0ABQ1XS19_9MICC</name>